<dbReference type="Pfam" id="PF06259">
    <property type="entry name" value="Abhydrolase_8"/>
    <property type="match status" value="1"/>
</dbReference>
<feature type="domain" description="DUF1023" evidence="1">
    <location>
        <begin position="340"/>
        <end position="505"/>
    </location>
</feature>
<proteinExistence type="predicted"/>
<dbReference type="InterPro" id="IPR038332">
    <property type="entry name" value="PPE_sf"/>
</dbReference>
<evidence type="ECO:0000313" key="3">
    <source>
        <dbReference type="Proteomes" id="UP000198716"/>
    </source>
</evidence>
<protein>
    <submittedName>
        <fullName evidence="2">Alpha/beta hydrolase</fullName>
    </submittedName>
</protein>
<keyword evidence="2" id="KW-0378">Hydrolase</keyword>
<dbReference type="InterPro" id="IPR029058">
    <property type="entry name" value="AB_hydrolase_fold"/>
</dbReference>
<dbReference type="SUPFAM" id="SSF53474">
    <property type="entry name" value="alpha/beta-Hydrolases"/>
    <property type="match status" value="1"/>
</dbReference>
<evidence type="ECO:0000259" key="1">
    <source>
        <dbReference type="Pfam" id="PF06259"/>
    </source>
</evidence>
<dbReference type="GO" id="GO:0016787">
    <property type="term" value="F:hydrolase activity"/>
    <property type="evidence" value="ECO:0007669"/>
    <property type="project" value="UniProtKB-KW"/>
</dbReference>
<reference evidence="3" key="1">
    <citation type="submission" date="2016-10" db="EMBL/GenBank/DDBJ databases">
        <authorList>
            <person name="Varghese N."/>
            <person name="Submissions S."/>
        </authorList>
    </citation>
    <scope>NUCLEOTIDE SEQUENCE [LARGE SCALE GENOMIC DNA]</scope>
    <source>
        <strain evidence="3">DSM 45004</strain>
    </source>
</reference>
<dbReference type="Gene3D" id="1.20.1260.20">
    <property type="entry name" value="PPE superfamily"/>
    <property type="match status" value="1"/>
</dbReference>
<accession>A0A1I1TUC5</accession>
<name>A0A1I1TUC5_9ACTN</name>
<evidence type="ECO:0000313" key="2">
    <source>
        <dbReference type="EMBL" id="SFD59110.1"/>
    </source>
</evidence>
<dbReference type="RefSeq" id="WP_217641283.1">
    <property type="nucleotide sequence ID" value="NZ_FOMZ01000001.1"/>
</dbReference>
<dbReference type="AlphaFoldDB" id="A0A1I1TUC5"/>
<dbReference type="EMBL" id="FOMZ01000001">
    <property type="protein sequence ID" value="SFD59110.1"/>
    <property type="molecule type" value="Genomic_DNA"/>
</dbReference>
<organism evidence="2 3">
    <name type="scientific">Actinopolyspora alba</name>
    <dbReference type="NCBI Taxonomy" id="673379"/>
    <lineage>
        <taxon>Bacteria</taxon>
        <taxon>Bacillati</taxon>
        <taxon>Actinomycetota</taxon>
        <taxon>Actinomycetes</taxon>
        <taxon>Actinopolysporales</taxon>
        <taxon>Actinopolysporaceae</taxon>
        <taxon>Actinopolyspora</taxon>
        <taxon>Actinopolyspora alba group</taxon>
    </lineage>
</organism>
<sequence>MPLNTYVAGDPGSLRELIDTLRGLSSGIERAATGWHHTRSRSETDWQGPAAEAYRETARNTGRDADELENTLHELTHCVEEFTTDLDTVLTRMSRAREVARQGGLMVLGEMIHQPRKISAPTIGGLATEPNDPNASGTGGEWFARAEATYTEVETLVTAARTTERTAHERLGAALDRIGKELRELVGRSDWRTAANSADHPAAAGLSETADALEKRSAETTRVMMREAVANGPDRVRGVWETLTAAQRADLEARFPRLVGDADGLPVAVRHEANTALLARERNRLREQIREVVARARAEGRSSSDAAESLYESLDTLEELQAYLRQDEKYLLSLDGTADNRGRVIVASGNPDTADHVATFVPGTRSDLGNAMDYIVDGDKVRERAEQLAPGEDVANITYLDYESPDSLVSAARESFAENGSADLARFQEGLRISHQGPVSHNTIIGHSYGTTVIGYTASGAGLAVDDMVFMGSPGVGTWRASELGIPSEHVWSGTAPLDPIRSVPDGWFGQDPNNPFFGAREVPVDAMGDHNTYWDDRESVDGMARIVAGRAAGTD</sequence>
<dbReference type="InterPro" id="IPR036689">
    <property type="entry name" value="ESAT-6-like_sf"/>
</dbReference>
<dbReference type="SUPFAM" id="SSF140453">
    <property type="entry name" value="EsxAB dimer-like"/>
    <property type="match status" value="1"/>
</dbReference>
<gene>
    <name evidence="2" type="ORF">SAMN04487819_101164</name>
</gene>
<keyword evidence="3" id="KW-1185">Reference proteome</keyword>
<dbReference type="Proteomes" id="UP000198716">
    <property type="component" value="Unassembled WGS sequence"/>
</dbReference>
<dbReference type="InterPro" id="IPR010427">
    <property type="entry name" value="DUF1023"/>
</dbReference>